<evidence type="ECO:0000313" key="2">
    <source>
        <dbReference type="Proteomes" id="UP000821845"/>
    </source>
</evidence>
<organism evidence="1 2">
    <name type="scientific">Hyalomma asiaticum</name>
    <name type="common">Tick</name>
    <dbReference type="NCBI Taxonomy" id="266040"/>
    <lineage>
        <taxon>Eukaryota</taxon>
        <taxon>Metazoa</taxon>
        <taxon>Ecdysozoa</taxon>
        <taxon>Arthropoda</taxon>
        <taxon>Chelicerata</taxon>
        <taxon>Arachnida</taxon>
        <taxon>Acari</taxon>
        <taxon>Parasitiformes</taxon>
        <taxon>Ixodida</taxon>
        <taxon>Ixodoidea</taxon>
        <taxon>Ixodidae</taxon>
        <taxon>Hyalomminae</taxon>
        <taxon>Hyalomma</taxon>
    </lineage>
</organism>
<protein>
    <submittedName>
        <fullName evidence="1">Uncharacterized protein</fullName>
    </submittedName>
</protein>
<dbReference type="EMBL" id="CM023490">
    <property type="protein sequence ID" value="KAH6943065.1"/>
    <property type="molecule type" value="Genomic_DNA"/>
</dbReference>
<comment type="caution">
    <text evidence="1">The sequence shown here is derived from an EMBL/GenBank/DDBJ whole genome shotgun (WGS) entry which is preliminary data.</text>
</comment>
<gene>
    <name evidence="1" type="ORF">HPB50_015084</name>
</gene>
<sequence>MAHDDMDDEADLLRRDETNACVASYAPAGLGLSVAEMVPGCFVRRRRRLLGVQPRSVMGEEAVPSDGEAEDVELQVCGSALNIWTPSSENQGDGTGSTIEHFLRILEQVGRLGGGAIPN</sequence>
<accession>A0ACB7T8A1</accession>
<keyword evidence="2" id="KW-1185">Reference proteome</keyword>
<evidence type="ECO:0000313" key="1">
    <source>
        <dbReference type="EMBL" id="KAH6943065.1"/>
    </source>
</evidence>
<reference evidence="1" key="1">
    <citation type="submission" date="2020-05" db="EMBL/GenBank/DDBJ databases">
        <title>Large-scale comparative analyses of tick genomes elucidate their genetic diversity and vector capacities.</title>
        <authorList>
            <person name="Jia N."/>
            <person name="Wang J."/>
            <person name="Shi W."/>
            <person name="Du L."/>
            <person name="Sun Y."/>
            <person name="Zhan W."/>
            <person name="Jiang J."/>
            <person name="Wang Q."/>
            <person name="Zhang B."/>
            <person name="Ji P."/>
            <person name="Sakyi L.B."/>
            <person name="Cui X."/>
            <person name="Yuan T."/>
            <person name="Jiang B."/>
            <person name="Yang W."/>
            <person name="Lam T.T.-Y."/>
            <person name="Chang Q."/>
            <person name="Ding S."/>
            <person name="Wang X."/>
            <person name="Zhu J."/>
            <person name="Ruan X."/>
            <person name="Zhao L."/>
            <person name="Wei J."/>
            <person name="Que T."/>
            <person name="Du C."/>
            <person name="Cheng J."/>
            <person name="Dai P."/>
            <person name="Han X."/>
            <person name="Huang E."/>
            <person name="Gao Y."/>
            <person name="Liu J."/>
            <person name="Shao H."/>
            <person name="Ye R."/>
            <person name="Li L."/>
            <person name="Wei W."/>
            <person name="Wang X."/>
            <person name="Wang C."/>
            <person name="Yang T."/>
            <person name="Huo Q."/>
            <person name="Li W."/>
            <person name="Guo W."/>
            <person name="Chen H."/>
            <person name="Zhou L."/>
            <person name="Ni X."/>
            <person name="Tian J."/>
            <person name="Zhou Y."/>
            <person name="Sheng Y."/>
            <person name="Liu T."/>
            <person name="Pan Y."/>
            <person name="Xia L."/>
            <person name="Li J."/>
            <person name="Zhao F."/>
            <person name="Cao W."/>
        </authorList>
    </citation>
    <scope>NUCLEOTIDE SEQUENCE</scope>
    <source>
        <strain evidence="1">Hyas-2018</strain>
    </source>
</reference>
<proteinExistence type="predicted"/>
<dbReference type="Proteomes" id="UP000821845">
    <property type="component" value="Chromosome 10"/>
</dbReference>
<name>A0ACB7T8A1_HYAAI</name>